<evidence type="ECO:0000256" key="2">
    <source>
        <dbReference type="ARBA" id="ARBA00008954"/>
    </source>
</evidence>
<dbReference type="InterPro" id="IPR049704">
    <property type="entry name" value="Aminotrans_3_PPA_site"/>
</dbReference>
<dbReference type="InterPro" id="IPR015422">
    <property type="entry name" value="PyrdxlP-dep_Trfase_small"/>
</dbReference>
<dbReference type="CDD" id="cd00610">
    <property type="entry name" value="OAT_like"/>
    <property type="match status" value="1"/>
</dbReference>
<comment type="similarity">
    <text evidence="2 4">Belongs to the class-III pyridoxal-phosphate-dependent aminotransferase family.</text>
</comment>
<sequence length="452" mass="48045">MASLDAIRPSSPSPSAGGTLSPNDLARNLIRYGGSFLPCLIERADGAYVYDQTGRALLDFTSGQMSAILGHKHPEIVATMKAAADEPVHLFSGFLSEPVVKLAEVLADLLGPKLSRSILLSTGAESNEAALRLAKLYTGGHEVIAFDLAWHGMTGAAFPTTFSASRRGYGPQLPGVMALPTPYVYRRPDWAGDGFELDMLDYAFGLIDRQSIGALAAVIVEPILSSGGLIEPPPGYLARLHEKCRERGMLLIVDEAQTGLGRTGAMFASEHHGITPDIITLSKTLGAGLPLAATLTSPEIEERCHERGFLFYTTHVSDPFPARIGLKAIEIILRDHLTAHAAKMGAQLNVMLRELQDRFECVGDVRGRGLLAGVEFVRDPASKMPVPAFGAAVSRRCFELGLCVNIVQLPGMGGVMRMAPPLTITAQELAQGVDIIGAAIGDCLAAGLLDQG</sequence>
<evidence type="ECO:0000313" key="6">
    <source>
        <dbReference type="EMBL" id="MFC3714478.1"/>
    </source>
</evidence>
<keyword evidence="7" id="KW-1185">Reference proteome</keyword>
<gene>
    <name evidence="6" type="ORF">ACFOMD_18060</name>
</gene>
<evidence type="ECO:0000256" key="4">
    <source>
        <dbReference type="RuleBase" id="RU003560"/>
    </source>
</evidence>
<evidence type="ECO:0000256" key="1">
    <source>
        <dbReference type="ARBA" id="ARBA00001933"/>
    </source>
</evidence>
<feature type="region of interest" description="Disordered" evidence="5">
    <location>
        <begin position="1"/>
        <end position="20"/>
    </location>
</feature>
<dbReference type="Pfam" id="PF00202">
    <property type="entry name" value="Aminotran_3"/>
    <property type="match status" value="1"/>
</dbReference>
<evidence type="ECO:0000313" key="7">
    <source>
        <dbReference type="Proteomes" id="UP001595615"/>
    </source>
</evidence>
<evidence type="ECO:0000256" key="5">
    <source>
        <dbReference type="SAM" id="MobiDB-lite"/>
    </source>
</evidence>
<organism evidence="6 7">
    <name type="scientific">Sphingoaurantiacus capsulatus</name>
    <dbReference type="NCBI Taxonomy" id="1771310"/>
    <lineage>
        <taxon>Bacteria</taxon>
        <taxon>Pseudomonadati</taxon>
        <taxon>Pseudomonadota</taxon>
        <taxon>Alphaproteobacteria</taxon>
        <taxon>Sphingomonadales</taxon>
        <taxon>Sphingosinicellaceae</taxon>
        <taxon>Sphingoaurantiacus</taxon>
    </lineage>
</organism>
<evidence type="ECO:0000256" key="3">
    <source>
        <dbReference type="ARBA" id="ARBA00022898"/>
    </source>
</evidence>
<dbReference type="GO" id="GO:0008483">
    <property type="term" value="F:transaminase activity"/>
    <property type="evidence" value="ECO:0007669"/>
    <property type="project" value="UniProtKB-KW"/>
</dbReference>
<dbReference type="SUPFAM" id="SSF53383">
    <property type="entry name" value="PLP-dependent transferases"/>
    <property type="match status" value="1"/>
</dbReference>
<keyword evidence="3 4" id="KW-0663">Pyridoxal phosphate</keyword>
<keyword evidence="6" id="KW-0808">Transferase</keyword>
<name>A0ABV7XGR6_9SPHN</name>
<dbReference type="PANTHER" id="PTHR45688">
    <property type="match status" value="1"/>
</dbReference>
<dbReference type="PROSITE" id="PS00600">
    <property type="entry name" value="AA_TRANSFER_CLASS_3"/>
    <property type="match status" value="1"/>
</dbReference>
<dbReference type="InterPro" id="IPR005814">
    <property type="entry name" value="Aminotrans_3"/>
</dbReference>
<dbReference type="EMBL" id="JBHRXV010000017">
    <property type="protein sequence ID" value="MFC3714478.1"/>
    <property type="molecule type" value="Genomic_DNA"/>
</dbReference>
<comment type="caution">
    <text evidence="6">The sequence shown here is derived from an EMBL/GenBank/DDBJ whole genome shotgun (WGS) entry which is preliminary data.</text>
</comment>
<comment type="cofactor">
    <cofactor evidence="1">
        <name>pyridoxal 5'-phosphate</name>
        <dbReference type="ChEBI" id="CHEBI:597326"/>
    </cofactor>
</comment>
<protein>
    <submittedName>
        <fullName evidence="6">Aspartate aminotransferase family protein</fullName>
    </submittedName>
</protein>
<dbReference type="Gene3D" id="3.90.1150.10">
    <property type="entry name" value="Aspartate Aminotransferase, domain 1"/>
    <property type="match status" value="1"/>
</dbReference>
<reference evidence="7" key="1">
    <citation type="journal article" date="2019" name="Int. J. Syst. Evol. Microbiol.">
        <title>The Global Catalogue of Microorganisms (GCM) 10K type strain sequencing project: providing services to taxonomists for standard genome sequencing and annotation.</title>
        <authorList>
            <consortium name="The Broad Institute Genomics Platform"/>
            <consortium name="The Broad Institute Genome Sequencing Center for Infectious Disease"/>
            <person name="Wu L."/>
            <person name="Ma J."/>
        </authorList>
    </citation>
    <scope>NUCLEOTIDE SEQUENCE [LARGE SCALE GENOMIC DNA]</scope>
    <source>
        <strain evidence="7">KCTC 42644</strain>
    </source>
</reference>
<proteinExistence type="inferred from homology"/>
<dbReference type="RefSeq" id="WP_380864131.1">
    <property type="nucleotide sequence ID" value="NZ_JBHRXV010000017.1"/>
</dbReference>
<dbReference type="PANTHER" id="PTHR45688:SF13">
    <property type="entry name" value="ALANINE--GLYOXYLATE AMINOTRANSFERASE 2-LIKE"/>
    <property type="match status" value="1"/>
</dbReference>
<dbReference type="InterPro" id="IPR015424">
    <property type="entry name" value="PyrdxlP-dep_Trfase"/>
</dbReference>
<accession>A0ABV7XGR6</accession>
<dbReference type="Gene3D" id="3.40.640.10">
    <property type="entry name" value="Type I PLP-dependent aspartate aminotransferase-like (Major domain)"/>
    <property type="match status" value="1"/>
</dbReference>
<dbReference type="Proteomes" id="UP001595615">
    <property type="component" value="Unassembled WGS sequence"/>
</dbReference>
<dbReference type="InterPro" id="IPR015421">
    <property type="entry name" value="PyrdxlP-dep_Trfase_major"/>
</dbReference>
<keyword evidence="6" id="KW-0032">Aminotransferase</keyword>